<dbReference type="AlphaFoldDB" id="X0VPS3"/>
<dbReference type="Gene3D" id="3.40.50.740">
    <property type="match status" value="1"/>
</dbReference>
<sequence>PKKGQDENIRMAPVSWDEALDQVAGRLSQIKDENGPQSIAFMGSSKCSNEENYLFQKIARGLIGTNNIDNGGFISGQFLSLLLDQKTGGGCRPIPLSDLEKAEVVLVVGADPNHSLPVVSYYLKRAAKKGTPLIVVDPRKTELVSFASAWLRIKPQSDLELINALAALLHEKNAHDAAFIDRYAEGFSIFAYGLASLDVEKVSRVSGLEMQRLNETAELLKGKRIAFVIGHGVLQQRYGIHTMGAIVNLSLMTGSLGTE</sequence>
<protein>
    <recommendedName>
        <fullName evidence="4">Molybdopterin oxidoreductase domain-containing protein</fullName>
    </recommendedName>
</protein>
<evidence type="ECO:0000256" key="1">
    <source>
        <dbReference type="ARBA" id="ARBA00022723"/>
    </source>
</evidence>
<dbReference type="PANTHER" id="PTHR43105:SF10">
    <property type="entry name" value="NADH-QUINONE OXIDOREDUCTASE SUBUNIT G"/>
    <property type="match status" value="1"/>
</dbReference>
<keyword evidence="2" id="KW-0408">Iron</keyword>
<dbReference type="InterPro" id="IPR006656">
    <property type="entry name" value="Mopterin_OxRdtase"/>
</dbReference>
<keyword evidence="3" id="KW-0411">Iron-sulfur</keyword>
<reference evidence="5" key="1">
    <citation type="journal article" date="2014" name="Front. Microbiol.">
        <title>High frequency of phylogenetically diverse reductive dehalogenase-homologous genes in deep subseafloor sedimentary metagenomes.</title>
        <authorList>
            <person name="Kawai M."/>
            <person name="Futagami T."/>
            <person name="Toyoda A."/>
            <person name="Takaki Y."/>
            <person name="Nishi S."/>
            <person name="Hori S."/>
            <person name="Arai W."/>
            <person name="Tsubouchi T."/>
            <person name="Morono Y."/>
            <person name="Uchiyama I."/>
            <person name="Ito T."/>
            <person name="Fujiyama A."/>
            <person name="Inagaki F."/>
            <person name="Takami H."/>
        </authorList>
    </citation>
    <scope>NUCLEOTIDE SEQUENCE</scope>
    <source>
        <strain evidence="5">Expedition CK06-06</strain>
    </source>
</reference>
<evidence type="ECO:0000259" key="4">
    <source>
        <dbReference type="Pfam" id="PF00384"/>
    </source>
</evidence>
<dbReference type="EMBL" id="BARS01034273">
    <property type="protein sequence ID" value="GAG20389.1"/>
    <property type="molecule type" value="Genomic_DNA"/>
</dbReference>
<dbReference type="Pfam" id="PF00384">
    <property type="entry name" value="Molybdopterin"/>
    <property type="match status" value="1"/>
</dbReference>
<feature type="non-terminal residue" evidence="5">
    <location>
        <position position="1"/>
    </location>
</feature>
<evidence type="ECO:0000313" key="5">
    <source>
        <dbReference type="EMBL" id="GAG20389.1"/>
    </source>
</evidence>
<evidence type="ECO:0000256" key="3">
    <source>
        <dbReference type="ARBA" id="ARBA00023014"/>
    </source>
</evidence>
<accession>X0VPS3</accession>
<dbReference type="SUPFAM" id="SSF53706">
    <property type="entry name" value="Formate dehydrogenase/DMSO reductase, domains 1-3"/>
    <property type="match status" value="1"/>
</dbReference>
<proteinExistence type="predicted"/>
<keyword evidence="1" id="KW-0479">Metal-binding</keyword>
<dbReference type="InterPro" id="IPR050123">
    <property type="entry name" value="Prok_molybdopt-oxidoreductase"/>
</dbReference>
<feature type="non-terminal residue" evidence="5">
    <location>
        <position position="259"/>
    </location>
</feature>
<dbReference type="PANTHER" id="PTHR43105">
    <property type="entry name" value="RESPIRATORY NITRATE REDUCTASE"/>
    <property type="match status" value="1"/>
</dbReference>
<dbReference type="GO" id="GO:0016020">
    <property type="term" value="C:membrane"/>
    <property type="evidence" value="ECO:0007669"/>
    <property type="project" value="TreeGrafter"/>
</dbReference>
<evidence type="ECO:0000256" key="2">
    <source>
        <dbReference type="ARBA" id="ARBA00023004"/>
    </source>
</evidence>
<comment type="caution">
    <text evidence="5">The sequence shown here is derived from an EMBL/GenBank/DDBJ whole genome shotgun (WGS) entry which is preliminary data.</text>
</comment>
<dbReference type="GO" id="GO:0046872">
    <property type="term" value="F:metal ion binding"/>
    <property type="evidence" value="ECO:0007669"/>
    <property type="project" value="UniProtKB-KW"/>
</dbReference>
<feature type="domain" description="Molybdopterin oxidoreductase" evidence="4">
    <location>
        <begin position="12"/>
        <end position="258"/>
    </location>
</feature>
<organism evidence="5">
    <name type="scientific">marine sediment metagenome</name>
    <dbReference type="NCBI Taxonomy" id="412755"/>
    <lineage>
        <taxon>unclassified sequences</taxon>
        <taxon>metagenomes</taxon>
        <taxon>ecological metagenomes</taxon>
    </lineage>
</organism>
<gene>
    <name evidence="5" type="ORF">S01H1_52971</name>
</gene>
<dbReference type="GO" id="GO:0051536">
    <property type="term" value="F:iron-sulfur cluster binding"/>
    <property type="evidence" value="ECO:0007669"/>
    <property type="project" value="UniProtKB-KW"/>
</dbReference>
<dbReference type="Gene3D" id="3.40.228.10">
    <property type="entry name" value="Dimethylsulfoxide Reductase, domain 2"/>
    <property type="match status" value="1"/>
</dbReference>
<dbReference type="GO" id="GO:0003954">
    <property type="term" value="F:NADH dehydrogenase activity"/>
    <property type="evidence" value="ECO:0007669"/>
    <property type="project" value="TreeGrafter"/>
</dbReference>
<dbReference type="GO" id="GO:0022904">
    <property type="term" value="P:respiratory electron transport chain"/>
    <property type="evidence" value="ECO:0007669"/>
    <property type="project" value="TreeGrafter"/>
</dbReference>
<name>X0VPS3_9ZZZZ</name>